<dbReference type="Gene3D" id="2.60.40.640">
    <property type="match status" value="2"/>
</dbReference>
<accession>A0A9N9R7H7</accession>
<dbReference type="AlphaFoldDB" id="A0A9N9R7H7"/>
<dbReference type="InterPro" id="IPR014752">
    <property type="entry name" value="Arrestin-like_C"/>
</dbReference>
<reference evidence="4" key="1">
    <citation type="submission" date="2021-12" db="EMBL/GenBank/DDBJ databases">
        <authorList>
            <person name="King R."/>
        </authorList>
    </citation>
    <scope>NUCLEOTIDE SEQUENCE</scope>
</reference>
<name>A0A9N9R7H7_9NEOP</name>
<evidence type="ECO:0000259" key="3">
    <source>
        <dbReference type="SMART" id="SM01017"/>
    </source>
</evidence>
<dbReference type="InterPro" id="IPR011021">
    <property type="entry name" value="Arrestin-like_N"/>
</dbReference>
<dbReference type="Pfam" id="PF02752">
    <property type="entry name" value="Arrestin_C"/>
    <property type="match status" value="1"/>
</dbReference>
<feature type="domain" description="Arrestin C-terminal-like" evidence="3">
    <location>
        <begin position="164"/>
        <end position="293"/>
    </location>
</feature>
<dbReference type="InterPro" id="IPR050357">
    <property type="entry name" value="Arrestin_domain-protein"/>
</dbReference>
<protein>
    <recommendedName>
        <fullName evidence="3">Arrestin C-terminal-like domain-containing protein</fullName>
    </recommendedName>
</protein>
<dbReference type="PANTHER" id="PTHR11188">
    <property type="entry name" value="ARRESTIN DOMAIN CONTAINING PROTEIN"/>
    <property type="match status" value="1"/>
</dbReference>
<evidence type="ECO:0000256" key="1">
    <source>
        <dbReference type="ARBA" id="ARBA00005298"/>
    </source>
</evidence>
<dbReference type="GO" id="GO:0015031">
    <property type="term" value="P:protein transport"/>
    <property type="evidence" value="ECO:0007669"/>
    <property type="project" value="TreeGrafter"/>
</dbReference>
<dbReference type="Proteomes" id="UP001153714">
    <property type="component" value="Chromosome 3"/>
</dbReference>
<dbReference type="EMBL" id="OU893334">
    <property type="protein sequence ID" value="CAG9791057.1"/>
    <property type="molecule type" value="Genomic_DNA"/>
</dbReference>
<dbReference type="SUPFAM" id="SSF81296">
    <property type="entry name" value="E set domains"/>
    <property type="match status" value="2"/>
</dbReference>
<sequence length="301" mass="34654">MTWENCVVKLNSDSTGSFYSGDVVAGSVILKFKRKQKIERIDFVACGYSKASWTRPSATLPHIKFYSQKKKLLHITIDLFGNLQGKTVEQGEYEYPFCFALPNDLPSSFESSIAKVHYRIKIKCSGDCKHKKTLPFIVLGNVNLNHKEIYLLPSYHEINKRLWNTGNISLTIKTYTGFSSRQNIPIDVTINNERNVKLYKLSASLIQKLKYIVTEGYADEEKKICKVFKNNFQNENKEMCRLNMDIPHLVPSSIHTQNPMVDISYILRIQLQFTFRPTDLTEDIPVIVATVPVLHTEFNEF</sequence>
<evidence type="ECO:0000256" key="2">
    <source>
        <dbReference type="ARBA" id="ARBA00022606"/>
    </source>
</evidence>
<evidence type="ECO:0000313" key="4">
    <source>
        <dbReference type="EMBL" id="CAG9791057.1"/>
    </source>
</evidence>
<keyword evidence="2" id="KW-0716">Sensory transduction</keyword>
<comment type="similarity">
    <text evidence="1">Belongs to the arrestin family.</text>
</comment>
<keyword evidence="5" id="KW-1185">Reference proteome</keyword>
<dbReference type="GO" id="GO:0005737">
    <property type="term" value="C:cytoplasm"/>
    <property type="evidence" value="ECO:0007669"/>
    <property type="project" value="TreeGrafter"/>
</dbReference>
<dbReference type="OrthoDB" id="2333384at2759"/>
<evidence type="ECO:0000313" key="5">
    <source>
        <dbReference type="Proteomes" id="UP001153714"/>
    </source>
</evidence>
<dbReference type="InterPro" id="IPR011022">
    <property type="entry name" value="Arrestin_C-like"/>
</dbReference>
<gene>
    <name evidence="4" type="ORF">DIATSA_LOCUS8690</name>
</gene>
<proteinExistence type="inferred from homology"/>
<dbReference type="SMART" id="SM01017">
    <property type="entry name" value="Arrestin_C"/>
    <property type="match status" value="1"/>
</dbReference>
<dbReference type="InterPro" id="IPR014756">
    <property type="entry name" value="Ig_E-set"/>
</dbReference>
<dbReference type="Pfam" id="PF00339">
    <property type="entry name" value="Arrestin_N"/>
    <property type="match status" value="1"/>
</dbReference>
<dbReference type="PANTHER" id="PTHR11188:SF17">
    <property type="entry name" value="FI21816P1"/>
    <property type="match status" value="1"/>
</dbReference>
<organism evidence="4 5">
    <name type="scientific">Diatraea saccharalis</name>
    <name type="common">sugarcane borer</name>
    <dbReference type="NCBI Taxonomy" id="40085"/>
    <lineage>
        <taxon>Eukaryota</taxon>
        <taxon>Metazoa</taxon>
        <taxon>Ecdysozoa</taxon>
        <taxon>Arthropoda</taxon>
        <taxon>Hexapoda</taxon>
        <taxon>Insecta</taxon>
        <taxon>Pterygota</taxon>
        <taxon>Neoptera</taxon>
        <taxon>Endopterygota</taxon>
        <taxon>Lepidoptera</taxon>
        <taxon>Glossata</taxon>
        <taxon>Ditrysia</taxon>
        <taxon>Pyraloidea</taxon>
        <taxon>Crambidae</taxon>
        <taxon>Crambinae</taxon>
        <taxon>Diatraea</taxon>
    </lineage>
</organism>
<reference evidence="4" key="2">
    <citation type="submission" date="2022-10" db="EMBL/GenBank/DDBJ databases">
        <authorList>
            <consortium name="ENA_rothamsted_submissions"/>
            <consortium name="culmorum"/>
            <person name="King R."/>
        </authorList>
    </citation>
    <scope>NUCLEOTIDE SEQUENCE</scope>
</reference>